<name>A0A154L606_9PROT</name>
<organism evidence="2 3">
    <name type="scientific">Thalassospira lucentensis</name>
    <dbReference type="NCBI Taxonomy" id="168935"/>
    <lineage>
        <taxon>Bacteria</taxon>
        <taxon>Pseudomonadati</taxon>
        <taxon>Pseudomonadota</taxon>
        <taxon>Alphaproteobacteria</taxon>
        <taxon>Rhodospirillales</taxon>
        <taxon>Thalassospiraceae</taxon>
        <taxon>Thalassospira</taxon>
    </lineage>
</organism>
<sequence length="131" mass="14174">MPVMLPVTTNVSSHPAIMVSVTSTSEILPPIPVRPASPVSPRTSQAQQEQQKQSVEQVANSIQLSDDEIERVQRAAETARNEQRFQDGQNTLTLENNQSEDAANGYGAKGQSNGSFINASSNRGSLVDFYV</sequence>
<comment type="caution">
    <text evidence="2">The sequence shown here is derived from an EMBL/GenBank/DDBJ whole genome shotgun (WGS) entry which is preliminary data.</text>
</comment>
<dbReference type="AlphaFoldDB" id="A0A154L606"/>
<proteinExistence type="predicted"/>
<feature type="compositionally biased region" description="Polar residues" evidence="1">
    <location>
        <begin position="86"/>
        <end position="101"/>
    </location>
</feature>
<dbReference type="RefSeq" id="WP_062951560.1">
    <property type="nucleotide sequence ID" value="NZ_LPVY01000011.1"/>
</dbReference>
<dbReference type="EMBL" id="LPVY01000011">
    <property type="protein sequence ID" value="KZB64852.1"/>
    <property type="molecule type" value="Genomic_DNA"/>
</dbReference>
<evidence type="ECO:0000256" key="1">
    <source>
        <dbReference type="SAM" id="MobiDB-lite"/>
    </source>
</evidence>
<dbReference type="OrthoDB" id="7366138at2"/>
<evidence type="ECO:0000313" key="2">
    <source>
        <dbReference type="EMBL" id="KZB64852.1"/>
    </source>
</evidence>
<accession>A0A154L606</accession>
<protein>
    <submittedName>
        <fullName evidence="2">Uncharacterized protein</fullName>
    </submittedName>
</protein>
<feature type="compositionally biased region" description="Low complexity" evidence="1">
    <location>
        <begin position="44"/>
        <end position="54"/>
    </location>
</feature>
<feature type="region of interest" description="Disordered" evidence="1">
    <location>
        <begin position="28"/>
        <end position="54"/>
    </location>
</feature>
<reference evidence="2 3" key="1">
    <citation type="submission" date="2015-12" db="EMBL/GenBank/DDBJ databases">
        <title>Genome sequence of Thalassospira lucentensis MCCC 1A02072.</title>
        <authorList>
            <person name="Lu L."/>
            <person name="Lai Q."/>
            <person name="Shao Z."/>
            <person name="Qian P."/>
        </authorList>
    </citation>
    <scope>NUCLEOTIDE SEQUENCE [LARGE SCALE GENOMIC DNA]</scope>
    <source>
        <strain evidence="2 3">MCCC 1A02072</strain>
    </source>
</reference>
<gene>
    <name evidence="2" type="ORF">AUP42_18570</name>
</gene>
<evidence type="ECO:0000313" key="3">
    <source>
        <dbReference type="Proteomes" id="UP000076335"/>
    </source>
</evidence>
<dbReference type="Proteomes" id="UP000076335">
    <property type="component" value="Unassembled WGS sequence"/>
</dbReference>
<feature type="region of interest" description="Disordered" evidence="1">
    <location>
        <begin position="79"/>
        <end position="109"/>
    </location>
</feature>